<evidence type="ECO:0000313" key="2">
    <source>
        <dbReference type="Proteomes" id="UP001148737"/>
    </source>
</evidence>
<comment type="caution">
    <text evidence="1">The sequence shown here is derived from an EMBL/GenBank/DDBJ whole genome shotgun (WGS) entry which is preliminary data.</text>
</comment>
<reference evidence="1" key="1">
    <citation type="submission" date="2022-07" db="EMBL/GenBank/DDBJ databases">
        <title>Genome Sequence of Lecanicillium saksenae.</title>
        <authorList>
            <person name="Buettner E."/>
        </authorList>
    </citation>
    <scope>NUCLEOTIDE SEQUENCE</scope>
    <source>
        <strain evidence="1">VT-O1</strain>
    </source>
</reference>
<evidence type="ECO:0000313" key="1">
    <source>
        <dbReference type="EMBL" id="KAJ3477141.1"/>
    </source>
</evidence>
<accession>A0ACC1QJY5</accession>
<name>A0ACC1QJY5_9HYPO</name>
<organism evidence="1 2">
    <name type="scientific">Lecanicillium saksenae</name>
    <dbReference type="NCBI Taxonomy" id="468837"/>
    <lineage>
        <taxon>Eukaryota</taxon>
        <taxon>Fungi</taxon>
        <taxon>Dikarya</taxon>
        <taxon>Ascomycota</taxon>
        <taxon>Pezizomycotina</taxon>
        <taxon>Sordariomycetes</taxon>
        <taxon>Hypocreomycetidae</taxon>
        <taxon>Hypocreales</taxon>
        <taxon>Cordycipitaceae</taxon>
        <taxon>Lecanicillium</taxon>
    </lineage>
</organism>
<gene>
    <name evidence="1" type="ORF">NLG97_g8916</name>
</gene>
<protein>
    <submittedName>
        <fullName evidence="1">Uncharacterized protein</fullName>
    </submittedName>
</protein>
<proteinExistence type="predicted"/>
<sequence>MGMDIAVSPLPDMDSGAQPQDALPSQMQPAAAPSPATLIAQRAANPNAEQDNDFFYSSAQWTADGTSLVVGSSDNKVSTFVLPSDLLEANTVQSLEPQSSIQLPEPSQCIAPAPYFSLANPATQTLLVGCRDHPLQLYHAFPTESEKPAPLCMYKLMRHETEEYITPSSMLWPSPGTHFFCGSANRIDYFDASRPGSDGPVHTLHTIPSKRHLLKGGGVGMKGTVSTLSESPLDAPGGGIIAAGTWTRWMGLYDMHRVDKAVANWSIAEADSQEFGKDFGGQGIIQTCWSPCGRYLVINERHSSGLLVYDIRGNGKLLSVLSGRVCQTQQRLTCDTFGSANDGPGFELWAGTDSGSVKVWDEVGLHYGVVEPRWDWDAHETSISSTVVHPSGSVAATCAGAWRHPSDSDIDSSQGGSHGSNVRTRILDGSAIRLWSITGQQEPQ</sequence>
<dbReference type="Proteomes" id="UP001148737">
    <property type="component" value="Unassembled WGS sequence"/>
</dbReference>
<dbReference type="EMBL" id="JANAKD010001692">
    <property type="protein sequence ID" value="KAJ3477141.1"/>
    <property type="molecule type" value="Genomic_DNA"/>
</dbReference>
<keyword evidence="2" id="KW-1185">Reference proteome</keyword>